<organism evidence="2 3">
    <name type="scientific">Leptotrombidium deliense</name>
    <dbReference type="NCBI Taxonomy" id="299467"/>
    <lineage>
        <taxon>Eukaryota</taxon>
        <taxon>Metazoa</taxon>
        <taxon>Ecdysozoa</taxon>
        <taxon>Arthropoda</taxon>
        <taxon>Chelicerata</taxon>
        <taxon>Arachnida</taxon>
        <taxon>Acari</taxon>
        <taxon>Acariformes</taxon>
        <taxon>Trombidiformes</taxon>
        <taxon>Prostigmata</taxon>
        <taxon>Anystina</taxon>
        <taxon>Parasitengona</taxon>
        <taxon>Trombiculoidea</taxon>
        <taxon>Trombiculidae</taxon>
        <taxon>Leptotrombidium</taxon>
    </lineage>
</organism>
<dbReference type="AlphaFoldDB" id="A0A443SWS8"/>
<dbReference type="OrthoDB" id="6501330at2759"/>
<dbReference type="STRING" id="299467.A0A443SWS8"/>
<dbReference type="EMBL" id="NCKV01000005">
    <property type="protein sequence ID" value="RWS31992.1"/>
    <property type="molecule type" value="Genomic_DNA"/>
</dbReference>
<gene>
    <name evidence="2" type="ORF">B4U80_06269</name>
</gene>
<evidence type="ECO:0000313" key="2">
    <source>
        <dbReference type="EMBL" id="RWS31992.1"/>
    </source>
</evidence>
<keyword evidence="3" id="KW-1185">Reference proteome</keyword>
<comment type="caution">
    <text evidence="2">The sequence shown here is derived from an EMBL/GenBank/DDBJ whole genome shotgun (WGS) entry which is preliminary data.</text>
</comment>
<dbReference type="VEuPathDB" id="VectorBase:LDEU000048"/>
<dbReference type="Proteomes" id="UP000288716">
    <property type="component" value="Unassembled WGS sequence"/>
</dbReference>
<dbReference type="InterPro" id="IPR038499">
    <property type="entry name" value="BRO1_sf"/>
</dbReference>
<protein>
    <submittedName>
        <fullName evidence="2">Programmed cell death 6-interacting protein-like protein</fullName>
    </submittedName>
</protein>
<dbReference type="InterPro" id="IPR004328">
    <property type="entry name" value="BRO1_dom"/>
</dbReference>
<sequence length="70" mass="7868">MASLFGIPLKKSYDVDLVKPLKNMISSFYSSSDDPLDLNDAIEHLNKSRSNCVSRSLDPKHESSLELLEK</sequence>
<name>A0A443SWS8_9ACAR</name>
<accession>A0A443SWS8</accession>
<reference evidence="2 3" key="1">
    <citation type="journal article" date="2018" name="Gigascience">
        <title>Genomes of trombidid mites reveal novel predicted allergens and laterally-transferred genes associated with secondary metabolism.</title>
        <authorList>
            <person name="Dong X."/>
            <person name="Chaisiri K."/>
            <person name="Xia D."/>
            <person name="Armstrong S.D."/>
            <person name="Fang Y."/>
            <person name="Donnelly M.J."/>
            <person name="Kadowaki T."/>
            <person name="McGarry J.W."/>
            <person name="Darby A.C."/>
            <person name="Makepeace B.L."/>
        </authorList>
    </citation>
    <scope>NUCLEOTIDE SEQUENCE [LARGE SCALE GENOMIC DNA]</scope>
    <source>
        <strain evidence="2">UoL-UT</strain>
    </source>
</reference>
<feature type="domain" description="BRO1" evidence="1">
    <location>
        <begin position="5"/>
        <end position="69"/>
    </location>
</feature>
<evidence type="ECO:0000259" key="1">
    <source>
        <dbReference type="Pfam" id="PF03097"/>
    </source>
</evidence>
<evidence type="ECO:0000313" key="3">
    <source>
        <dbReference type="Proteomes" id="UP000288716"/>
    </source>
</evidence>
<proteinExistence type="predicted"/>
<dbReference type="Pfam" id="PF03097">
    <property type="entry name" value="BRO1"/>
    <property type="match status" value="1"/>
</dbReference>
<dbReference type="Gene3D" id="1.25.40.280">
    <property type="entry name" value="alix/aip1 like domains"/>
    <property type="match status" value="1"/>
</dbReference>